<dbReference type="Proteomes" id="UP000694386">
    <property type="component" value="Unplaced"/>
</dbReference>
<evidence type="ECO:0000256" key="7">
    <source>
        <dbReference type="ARBA" id="ARBA00023136"/>
    </source>
</evidence>
<keyword evidence="9" id="KW-0325">Glycoprotein</keyword>
<dbReference type="Pfam" id="PF01094">
    <property type="entry name" value="ANF_receptor"/>
    <property type="match status" value="1"/>
</dbReference>
<evidence type="ECO:0000256" key="9">
    <source>
        <dbReference type="ARBA" id="ARBA00023180"/>
    </source>
</evidence>
<dbReference type="Gene3D" id="3.40.50.2300">
    <property type="match status" value="2"/>
</dbReference>
<dbReference type="PROSITE" id="PS50259">
    <property type="entry name" value="G_PROTEIN_RECEP_F3_4"/>
    <property type="match status" value="1"/>
</dbReference>
<feature type="transmembrane region" description="Helical" evidence="11">
    <location>
        <begin position="578"/>
        <end position="600"/>
    </location>
</feature>
<feature type="transmembrane region" description="Helical" evidence="11">
    <location>
        <begin position="646"/>
        <end position="669"/>
    </location>
</feature>
<evidence type="ECO:0000256" key="8">
    <source>
        <dbReference type="ARBA" id="ARBA00023170"/>
    </source>
</evidence>
<evidence type="ECO:0000256" key="1">
    <source>
        <dbReference type="ARBA" id="ARBA00004651"/>
    </source>
</evidence>
<evidence type="ECO:0000256" key="4">
    <source>
        <dbReference type="ARBA" id="ARBA00022729"/>
    </source>
</evidence>
<keyword evidence="8" id="KW-0675">Receptor</keyword>
<keyword evidence="5 11" id="KW-1133">Transmembrane helix</keyword>
<feature type="transmembrane region" description="Helical" evidence="11">
    <location>
        <begin position="734"/>
        <end position="757"/>
    </location>
</feature>
<dbReference type="AlphaFoldDB" id="A0A8C2MZK0"/>
<evidence type="ECO:0000259" key="13">
    <source>
        <dbReference type="PROSITE" id="PS50259"/>
    </source>
</evidence>
<evidence type="ECO:0000256" key="12">
    <source>
        <dbReference type="SAM" id="SignalP"/>
    </source>
</evidence>
<dbReference type="InterPro" id="IPR000337">
    <property type="entry name" value="GPCR_3"/>
</dbReference>
<evidence type="ECO:0000256" key="10">
    <source>
        <dbReference type="ARBA" id="ARBA00023224"/>
    </source>
</evidence>
<dbReference type="CDD" id="cd15283">
    <property type="entry name" value="7tmC_V2R_pheromone"/>
    <property type="match status" value="1"/>
</dbReference>
<dbReference type="InterPro" id="IPR017978">
    <property type="entry name" value="GPCR_3_C"/>
</dbReference>
<feature type="transmembrane region" description="Helical" evidence="11">
    <location>
        <begin position="801"/>
        <end position="824"/>
    </location>
</feature>
<dbReference type="PRINTS" id="PR01535">
    <property type="entry name" value="VOMERONASL2R"/>
</dbReference>
<keyword evidence="3 11" id="KW-0812">Transmembrane</keyword>
<dbReference type="Ensembl" id="ENSCGRT00001030436.1">
    <property type="protein sequence ID" value="ENSCGRP00001026190.1"/>
    <property type="gene ID" value="ENSCGRG00001023576.1"/>
</dbReference>
<dbReference type="GO" id="GO:0004930">
    <property type="term" value="F:G protein-coupled receptor activity"/>
    <property type="evidence" value="ECO:0007669"/>
    <property type="project" value="UniProtKB-KW"/>
</dbReference>
<protein>
    <recommendedName>
        <fullName evidence="13">G-protein coupled receptors family 3 profile domain-containing protein</fullName>
    </recommendedName>
</protein>
<organism evidence="14 15">
    <name type="scientific">Cricetulus griseus</name>
    <name type="common">Chinese hamster</name>
    <name type="synonym">Cricetulus barabensis griseus</name>
    <dbReference type="NCBI Taxonomy" id="10029"/>
    <lineage>
        <taxon>Eukaryota</taxon>
        <taxon>Metazoa</taxon>
        <taxon>Chordata</taxon>
        <taxon>Craniata</taxon>
        <taxon>Vertebrata</taxon>
        <taxon>Euteleostomi</taxon>
        <taxon>Mammalia</taxon>
        <taxon>Eutheria</taxon>
        <taxon>Euarchontoglires</taxon>
        <taxon>Glires</taxon>
        <taxon>Rodentia</taxon>
        <taxon>Myomorpha</taxon>
        <taxon>Muroidea</taxon>
        <taxon>Cricetidae</taxon>
        <taxon>Cricetinae</taxon>
        <taxon>Cricetulus</taxon>
    </lineage>
</organism>
<dbReference type="PANTHER" id="PTHR24061:SF457">
    <property type="entry name" value="EC1-V2R PHEROMONE RECEPTOR PROTEIN-RELATED"/>
    <property type="match status" value="1"/>
</dbReference>
<keyword evidence="2" id="KW-1003">Cell membrane</keyword>
<feature type="chain" id="PRO_5034863195" description="G-protein coupled receptors family 3 profile domain-containing protein" evidence="12">
    <location>
        <begin position="21"/>
        <end position="849"/>
    </location>
</feature>
<evidence type="ECO:0000256" key="2">
    <source>
        <dbReference type="ARBA" id="ARBA00022475"/>
    </source>
</evidence>
<feature type="transmembrane region" description="Helical" evidence="11">
    <location>
        <begin position="612"/>
        <end position="634"/>
    </location>
</feature>
<evidence type="ECO:0000313" key="14">
    <source>
        <dbReference type="Ensembl" id="ENSCGRP00001026190.1"/>
    </source>
</evidence>
<reference evidence="14" key="2">
    <citation type="submission" date="2025-09" db="UniProtKB">
        <authorList>
            <consortium name="Ensembl"/>
        </authorList>
    </citation>
    <scope>IDENTIFICATION</scope>
</reference>
<dbReference type="PANTHER" id="PTHR24061">
    <property type="entry name" value="CALCIUM-SENSING RECEPTOR-RELATED"/>
    <property type="match status" value="1"/>
</dbReference>
<dbReference type="InterPro" id="IPR000068">
    <property type="entry name" value="GPCR_3_Ca_sens_rcpt-rel"/>
</dbReference>
<evidence type="ECO:0000256" key="11">
    <source>
        <dbReference type="SAM" id="Phobius"/>
    </source>
</evidence>
<evidence type="ECO:0000256" key="6">
    <source>
        <dbReference type="ARBA" id="ARBA00023040"/>
    </source>
</evidence>
<keyword evidence="4 12" id="KW-0732">Signal</keyword>
<dbReference type="GO" id="GO:0005886">
    <property type="term" value="C:plasma membrane"/>
    <property type="evidence" value="ECO:0007669"/>
    <property type="project" value="UniProtKB-SubCell"/>
</dbReference>
<reference evidence="14" key="1">
    <citation type="submission" date="2025-08" db="UniProtKB">
        <authorList>
            <consortium name="Ensembl"/>
        </authorList>
    </citation>
    <scope>IDENTIFICATION</scope>
</reference>
<evidence type="ECO:0000256" key="5">
    <source>
        <dbReference type="ARBA" id="ARBA00022989"/>
    </source>
</evidence>
<proteinExistence type="predicted"/>
<dbReference type="PRINTS" id="PR00248">
    <property type="entry name" value="GPCRMGR"/>
</dbReference>
<comment type="subcellular location">
    <subcellularLocation>
        <location evidence="1">Cell membrane</location>
        <topology evidence="1">Multi-pass membrane protein</topology>
    </subcellularLocation>
</comment>
<dbReference type="CDD" id="cd06365">
    <property type="entry name" value="PBP1_pheromone_receptor"/>
    <property type="match status" value="1"/>
</dbReference>
<dbReference type="Pfam" id="PF00003">
    <property type="entry name" value="7tm_3"/>
    <property type="match status" value="1"/>
</dbReference>
<feature type="signal peptide" evidence="12">
    <location>
        <begin position="1"/>
        <end position="20"/>
    </location>
</feature>
<dbReference type="SUPFAM" id="SSF53822">
    <property type="entry name" value="Periplasmic binding protein-like I"/>
    <property type="match status" value="1"/>
</dbReference>
<sequence length="849" mass="96168">MLVSWIFISWFLQMPTLICTTVLTSCITEEKRYRFHNNGSVVIGAFFPIYLFFPERTKLDWKANPSDVEYLQNYQLLLAMLFAIEEINRNSHLLPNTSLGIEVYNLPFSEMNVLQTVFNWFTGLSTFSPNYFCGIERKSAALLIGIRWKTSELIGTLLHLYKFPQLTFGAFDPGLTEGSQFQSVYQVAPKDTSLPRGIASLMLHFSWNWVGLLITSDHTGAQILSDMRRELDRNGVCIAFVETIPILGASGYYNSVHTVVHIQESSSNVIVIYGDITSLLTVMVNKWGKFLSRKVWVMNSKWGGSRLHEYTMLDSFHGSFIFSPHHGEILGFPKFMQEATPIKYPEDIYLHVFWNIYFNCSLLPSNCEIFENCLPNASLELLPGNIFDMAMSEESYNVTIHSLHEMSLNQVQVQTEANKDRTIFFPWQVISFFTSLKRIQVKNPVGDLVVLDWKKKSDVEYDINNIWNFPTGLSLQVKVGTFSPRAPQGQHLSIFQYMIQWPTGFSEVGYSHSALTALIHPGDQEALLHFYSSTFCCAAISMDQCIKCPETHYVNAEKRHCLQKTVTFLAYDDPLGKGLTLVSLGFSALTAVVIGVFVNHRDTPIVRANNRSLSYILLFTLMLCFLCPLLFIDLPNTATCILQQNAFGLLFTVVLSTVLAKTITVVMAFHITAPGRRTRWLLISQAPNFIIPICTLTQVLLSAIWLGTSPPFIDMDAHSEHGHIIILCNKGSAIAFYCSLAYLGVMAFSSYLMAFLYRNLPDTFNEAKFLSFSMLVFCSVWVTFLPVYHSTKGKVMLSMEVFSILASSAGILCLIFAPKCYIILLKPERNSVHHVRDKRDGRSKNLLKT</sequence>
<accession>A0A8C2MZK0</accession>
<keyword evidence="10" id="KW-0807">Transducer</keyword>
<dbReference type="InterPro" id="IPR001828">
    <property type="entry name" value="ANF_lig-bd_rcpt"/>
</dbReference>
<keyword evidence="7 11" id="KW-0472">Membrane</keyword>
<dbReference type="InterPro" id="IPR028082">
    <property type="entry name" value="Peripla_BP_I"/>
</dbReference>
<keyword evidence="6" id="KW-0297">G-protein coupled receptor</keyword>
<feature type="transmembrane region" description="Helical" evidence="11">
    <location>
        <begin position="769"/>
        <end position="789"/>
    </location>
</feature>
<evidence type="ECO:0000313" key="15">
    <source>
        <dbReference type="Proteomes" id="UP000694386"/>
    </source>
</evidence>
<name>A0A8C2MZK0_CRIGR</name>
<evidence type="ECO:0000256" key="3">
    <source>
        <dbReference type="ARBA" id="ARBA00022692"/>
    </source>
</evidence>
<dbReference type="FunFam" id="3.40.50.2300:FF:000024">
    <property type="entry name" value="Vomeronasal 2, receptor 73"/>
    <property type="match status" value="1"/>
</dbReference>
<feature type="transmembrane region" description="Helical" evidence="11">
    <location>
        <begin position="689"/>
        <end position="707"/>
    </location>
</feature>
<dbReference type="InterPro" id="IPR004073">
    <property type="entry name" value="GPCR_3_vmron_rcpt_2"/>
</dbReference>
<feature type="domain" description="G-protein coupled receptors family 3 profile" evidence="13">
    <location>
        <begin position="575"/>
        <end position="839"/>
    </location>
</feature>